<proteinExistence type="predicted"/>
<dbReference type="AlphaFoldDB" id="A0A4R0NSG0"/>
<reference evidence="1 2" key="1">
    <citation type="submission" date="2019-02" db="EMBL/GenBank/DDBJ databases">
        <title>Pedobacter sp. RP-1-14 sp. nov., isolated from Arctic soil.</title>
        <authorList>
            <person name="Dahal R.H."/>
        </authorList>
    </citation>
    <scope>NUCLEOTIDE SEQUENCE [LARGE SCALE GENOMIC DNA]</scope>
    <source>
        <strain evidence="1 2">RP-1-14</strain>
    </source>
</reference>
<accession>A0A4R0NSG0</accession>
<organism evidence="1 2">
    <name type="scientific">Pedobacter psychroterrae</name>
    <dbReference type="NCBI Taxonomy" id="2530453"/>
    <lineage>
        <taxon>Bacteria</taxon>
        <taxon>Pseudomonadati</taxon>
        <taxon>Bacteroidota</taxon>
        <taxon>Sphingobacteriia</taxon>
        <taxon>Sphingobacteriales</taxon>
        <taxon>Sphingobacteriaceae</taxon>
        <taxon>Pedobacter</taxon>
    </lineage>
</organism>
<evidence type="ECO:0000313" key="1">
    <source>
        <dbReference type="EMBL" id="TCD03028.1"/>
    </source>
</evidence>
<evidence type="ECO:0000313" key="2">
    <source>
        <dbReference type="Proteomes" id="UP000293347"/>
    </source>
</evidence>
<gene>
    <name evidence="1" type="ORF">EZ437_03345</name>
</gene>
<keyword evidence="2" id="KW-1185">Reference proteome</keyword>
<dbReference type="Gene3D" id="1.20.1600.10">
    <property type="entry name" value="Outer membrane efflux proteins (OEP)"/>
    <property type="match status" value="1"/>
</dbReference>
<comment type="caution">
    <text evidence="1">The sequence shown here is derived from an EMBL/GenBank/DDBJ whole genome shotgun (WGS) entry which is preliminary data.</text>
</comment>
<dbReference type="SUPFAM" id="SSF56954">
    <property type="entry name" value="Outer membrane efflux proteins (OEP)"/>
    <property type="match status" value="1"/>
</dbReference>
<name>A0A4R0NSG0_9SPHI</name>
<dbReference type="Proteomes" id="UP000293347">
    <property type="component" value="Unassembled WGS sequence"/>
</dbReference>
<dbReference type="EMBL" id="SJSL01000001">
    <property type="protein sequence ID" value="TCD03028.1"/>
    <property type="molecule type" value="Genomic_DNA"/>
</dbReference>
<protein>
    <recommendedName>
        <fullName evidence="3">Outer membrane efflux protein</fullName>
    </recommendedName>
</protein>
<evidence type="ECO:0008006" key="3">
    <source>
        <dbReference type="Google" id="ProtNLM"/>
    </source>
</evidence>
<sequence>MSSLFPAMLMAQNIKKLSLSEAIELGLGNSKNLKLSQSKIDEALSRLAQVKDNALPGASAGFLYNHAEITTNTLSIGGSDPIPNGSMALQKTLWPRDILTWMQNTWLSKP</sequence>